<sequence>RVGCTDSSAANFDPNATCACINCCVPKTIGCLDPKATTYNAFANTHDARFCKYATAPVKANIPPRALDCVAQLQINPDSAACVAPIGGCTNINNSMYSPTATYDNGTCVYGGKLVYPTMQEGVGCAANRAAMMDTGCLAKYQDQYTGGFKGCGDAWDLSKGNSLGATMYQ</sequence>
<protein>
    <submittedName>
        <fullName evidence="1">Uncharacterized protein</fullName>
    </submittedName>
</protein>
<gene>
    <name evidence="1" type="ORF">S01H4_57426</name>
</gene>
<dbReference type="EMBL" id="BART01033407">
    <property type="protein sequence ID" value="GAH07150.1"/>
    <property type="molecule type" value="Genomic_DNA"/>
</dbReference>
<comment type="caution">
    <text evidence="1">The sequence shown here is derived from an EMBL/GenBank/DDBJ whole genome shotgun (WGS) entry which is preliminary data.</text>
</comment>
<reference evidence="1" key="1">
    <citation type="journal article" date="2014" name="Front. Microbiol.">
        <title>High frequency of phylogenetically diverse reductive dehalogenase-homologous genes in deep subseafloor sedimentary metagenomes.</title>
        <authorList>
            <person name="Kawai M."/>
            <person name="Futagami T."/>
            <person name="Toyoda A."/>
            <person name="Takaki Y."/>
            <person name="Nishi S."/>
            <person name="Hori S."/>
            <person name="Arai W."/>
            <person name="Tsubouchi T."/>
            <person name="Morono Y."/>
            <person name="Uchiyama I."/>
            <person name="Ito T."/>
            <person name="Fujiyama A."/>
            <person name="Inagaki F."/>
            <person name="Takami H."/>
        </authorList>
    </citation>
    <scope>NUCLEOTIDE SEQUENCE</scope>
    <source>
        <strain evidence="1">Expedition CK06-06</strain>
    </source>
</reference>
<accession>X1DFS0</accession>
<proteinExistence type="predicted"/>
<dbReference type="AlphaFoldDB" id="X1DFS0"/>
<organism evidence="1">
    <name type="scientific">marine sediment metagenome</name>
    <dbReference type="NCBI Taxonomy" id="412755"/>
    <lineage>
        <taxon>unclassified sequences</taxon>
        <taxon>metagenomes</taxon>
        <taxon>ecological metagenomes</taxon>
    </lineage>
</organism>
<evidence type="ECO:0000313" key="1">
    <source>
        <dbReference type="EMBL" id="GAH07150.1"/>
    </source>
</evidence>
<feature type="non-terminal residue" evidence="1">
    <location>
        <position position="1"/>
    </location>
</feature>
<name>X1DFS0_9ZZZZ</name>